<dbReference type="RefSeq" id="WP_006113722.1">
    <property type="nucleotide sequence ID" value="NZ_AOJL01000043.1"/>
</dbReference>
<evidence type="ECO:0000313" key="2">
    <source>
        <dbReference type="Proteomes" id="UP000011509"/>
    </source>
</evidence>
<dbReference type="InterPro" id="IPR011050">
    <property type="entry name" value="Pectin_lyase_fold/virulence"/>
</dbReference>
<evidence type="ECO:0000313" key="1">
    <source>
        <dbReference type="EMBL" id="ELZ46338.1"/>
    </source>
</evidence>
<dbReference type="STRING" id="1227466.C464_11003"/>
<accession>M0EGY2</accession>
<gene>
    <name evidence="1" type="ORF">C464_11003</name>
</gene>
<organism evidence="1 2">
    <name type="scientific">Halorubrum coriense DSM 10284</name>
    <dbReference type="NCBI Taxonomy" id="1227466"/>
    <lineage>
        <taxon>Archaea</taxon>
        <taxon>Methanobacteriati</taxon>
        <taxon>Methanobacteriota</taxon>
        <taxon>Stenosarchaea group</taxon>
        <taxon>Halobacteria</taxon>
        <taxon>Halobacteriales</taxon>
        <taxon>Haloferacaceae</taxon>
        <taxon>Halorubrum</taxon>
    </lineage>
</organism>
<dbReference type="PATRIC" id="fig|1227466.3.peg.2203"/>
<dbReference type="Proteomes" id="UP000011509">
    <property type="component" value="Unassembled WGS sequence"/>
</dbReference>
<dbReference type="EMBL" id="AOJL01000043">
    <property type="protein sequence ID" value="ELZ46338.1"/>
    <property type="molecule type" value="Genomic_DNA"/>
</dbReference>
<comment type="caution">
    <text evidence="1">The sequence shown here is derived from an EMBL/GenBank/DDBJ whole genome shotgun (WGS) entry which is preliminary data.</text>
</comment>
<dbReference type="OrthoDB" id="202667at2157"/>
<dbReference type="SUPFAM" id="SSF51126">
    <property type="entry name" value="Pectin lyase-like"/>
    <property type="match status" value="1"/>
</dbReference>
<protein>
    <recommendedName>
        <fullName evidence="3">Right handed beta helix domain-containing protein</fullName>
    </recommendedName>
</protein>
<reference evidence="1 2" key="1">
    <citation type="journal article" date="2014" name="PLoS Genet.">
        <title>Phylogenetically driven sequencing of extremely halophilic archaea reveals strategies for static and dynamic osmo-response.</title>
        <authorList>
            <person name="Becker E.A."/>
            <person name="Seitzer P.M."/>
            <person name="Tritt A."/>
            <person name="Larsen D."/>
            <person name="Krusor M."/>
            <person name="Yao A.I."/>
            <person name="Wu D."/>
            <person name="Madern D."/>
            <person name="Eisen J.A."/>
            <person name="Darling A.E."/>
            <person name="Facciotti M.T."/>
        </authorList>
    </citation>
    <scope>NUCLEOTIDE SEQUENCE [LARGE SCALE GENOMIC DNA]</scope>
    <source>
        <strain evidence="1 2">DSM 10284</strain>
    </source>
</reference>
<keyword evidence="2" id="KW-1185">Reference proteome</keyword>
<dbReference type="Gene3D" id="2.160.20.10">
    <property type="entry name" value="Single-stranded right-handed beta-helix, Pectin lyase-like"/>
    <property type="match status" value="1"/>
</dbReference>
<dbReference type="InterPro" id="IPR012334">
    <property type="entry name" value="Pectin_lyas_fold"/>
</dbReference>
<evidence type="ECO:0008006" key="3">
    <source>
        <dbReference type="Google" id="ProtNLM"/>
    </source>
</evidence>
<proteinExistence type="predicted"/>
<dbReference type="AlphaFoldDB" id="M0EGY2"/>
<sequence>MWVGWSNKGTVRIEGCDFREFGNNGTYTSRTPGQVEIVDCYFLNNNAAGARIGGAGSYVEDSTVEIDLDKYTGGPVDTSTEFNTRAIVVEQGVQRRGAPPLPGGAEIRGCTLLARSSPRSQSVVEQSPVARSLVVRDTEIRCDIDGTPAVRRGPVGALPYRPDRRRPPPPHWTKLQNVTVDGDAAGGVAVDLRLAPESAVIDCDIHCPGADRDGVLLDLSPRSTVSGSTIRTDGHPIVVDADLTTPLDDHLLCLGADTVLERFGDDGSGVELTTAVPALQALARSTESERVCLGLGPTSSLPSAESVSNSLRISVDVLEDDVPIGRVLDRP</sequence>
<name>M0EGY2_9EURY</name>